<evidence type="ECO:0000313" key="3">
    <source>
        <dbReference type="Proteomes" id="UP000006443"/>
    </source>
</evidence>
<dbReference type="RefSeq" id="WP_008516940.1">
    <property type="nucleotide sequence ID" value="NZ_ACJM01000009.1"/>
</dbReference>
<keyword evidence="3" id="KW-1185">Reference proteome</keyword>
<gene>
    <name evidence="2" type="ORF">DealDRAFT_1930</name>
</gene>
<dbReference type="InterPro" id="IPR059180">
    <property type="entry name" value="3D_YorM"/>
</dbReference>
<protein>
    <submittedName>
        <fullName evidence="2">3D domain protein</fullName>
    </submittedName>
</protein>
<dbReference type="STRING" id="555088.DealDRAFT_1930"/>
<dbReference type="AlphaFoldDB" id="C0GHH1"/>
<dbReference type="EMBL" id="ACJM01000009">
    <property type="protein sequence ID" value="EEG77177.1"/>
    <property type="molecule type" value="Genomic_DNA"/>
</dbReference>
<name>C0GHH1_DETAL</name>
<dbReference type="Proteomes" id="UP000006443">
    <property type="component" value="Unassembled WGS sequence"/>
</dbReference>
<dbReference type="OrthoDB" id="9798935at2"/>
<dbReference type="CDD" id="cd14667">
    <property type="entry name" value="3D_containing_proteins"/>
    <property type="match status" value="1"/>
</dbReference>
<keyword evidence="1" id="KW-0175">Coiled coil</keyword>
<dbReference type="eggNOG" id="COG3584">
    <property type="taxonomic scope" value="Bacteria"/>
</dbReference>
<evidence type="ECO:0000256" key="1">
    <source>
        <dbReference type="SAM" id="Coils"/>
    </source>
</evidence>
<evidence type="ECO:0000313" key="2">
    <source>
        <dbReference type="EMBL" id="EEG77177.1"/>
    </source>
</evidence>
<feature type="coiled-coil region" evidence="1">
    <location>
        <begin position="21"/>
        <end position="62"/>
    </location>
</feature>
<organism evidence="2 3">
    <name type="scientific">Dethiobacter alkaliphilus AHT 1</name>
    <dbReference type="NCBI Taxonomy" id="555088"/>
    <lineage>
        <taxon>Bacteria</taxon>
        <taxon>Bacillati</taxon>
        <taxon>Bacillota</taxon>
        <taxon>Dethiobacteria</taxon>
        <taxon>Dethiobacterales</taxon>
        <taxon>Dethiobacteraceae</taxon>
        <taxon>Dethiobacter</taxon>
    </lineage>
</organism>
<accession>C0GHH1</accession>
<reference evidence="2 3" key="1">
    <citation type="submission" date="2009-02" db="EMBL/GenBank/DDBJ databases">
        <title>Sequencing of the draft genome and assembly of Dethiobacter alkaliphilus AHT 1.</title>
        <authorList>
            <consortium name="US DOE Joint Genome Institute (JGI-PGF)"/>
            <person name="Lucas S."/>
            <person name="Copeland A."/>
            <person name="Lapidus A."/>
            <person name="Glavina del Rio T."/>
            <person name="Dalin E."/>
            <person name="Tice H."/>
            <person name="Bruce D."/>
            <person name="Goodwin L."/>
            <person name="Pitluck S."/>
            <person name="Larimer F."/>
            <person name="Land M.L."/>
            <person name="Hauser L."/>
            <person name="Muyzer G."/>
        </authorList>
    </citation>
    <scope>NUCLEOTIDE SEQUENCE [LARGE SCALE GENOMIC DNA]</scope>
    <source>
        <strain evidence="2 3">AHT 1</strain>
    </source>
</reference>
<comment type="caution">
    <text evidence="2">The sequence shown here is derived from an EMBL/GenBank/DDBJ whole genome shotgun (WGS) entry which is preliminary data.</text>
</comment>
<proteinExistence type="predicted"/>
<sequence length="172" mass="19008">MTLKQLLLVTALVLLVTLANSLDLRGQVQLAQREASEAREEAEEELRDARRLELESEQYETQLMKITKYAPLSPDAVPGWDFAGDPSLTASGEELIPGKTAAAGPNVPFGTRIYVEGIGWFEVQDRGSAIGPNDIDLAVESREESLEFGIQERLVIFELGDDTDVEDEEEED</sequence>